<evidence type="ECO:0008006" key="3">
    <source>
        <dbReference type="Google" id="ProtNLM"/>
    </source>
</evidence>
<reference evidence="1 2" key="1">
    <citation type="submission" date="2022-06" db="EMBL/GenBank/DDBJ databases">
        <title>Runella sp. S5 genome sequencing.</title>
        <authorList>
            <person name="Park S."/>
        </authorList>
    </citation>
    <scope>NUCLEOTIDE SEQUENCE [LARGE SCALE GENOMIC DNA]</scope>
    <source>
        <strain evidence="1 2">S5</strain>
    </source>
</reference>
<evidence type="ECO:0000313" key="1">
    <source>
        <dbReference type="EMBL" id="MCP1384858.1"/>
    </source>
</evidence>
<protein>
    <recommendedName>
        <fullName evidence="3">YqaJ viral recombinase domain-containing protein</fullName>
    </recommendedName>
</protein>
<organism evidence="1 2">
    <name type="scientific">Runella salmonicolor</name>
    <dbReference type="NCBI Taxonomy" id="2950278"/>
    <lineage>
        <taxon>Bacteria</taxon>
        <taxon>Pseudomonadati</taxon>
        <taxon>Bacteroidota</taxon>
        <taxon>Cytophagia</taxon>
        <taxon>Cytophagales</taxon>
        <taxon>Spirosomataceae</taxon>
        <taxon>Runella</taxon>
    </lineage>
</organism>
<dbReference type="InterPro" id="IPR011604">
    <property type="entry name" value="PDDEXK-like_dom_sf"/>
</dbReference>
<dbReference type="Gene3D" id="3.90.320.10">
    <property type="match status" value="1"/>
</dbReference>
<name>A0ABT1FW10_9BACT</name>
<proteinExistence type="predicted"/>
<keyword evidence="2" id="KW-1185">Reference proteome</keyword>
<sequence length="195" mass="22676">MNTLIKDLTDWTRQHGGHEKRSYLGLSQLHKSEDDLLSELINGTPDIDDDSVLLLSMGYVIENDIRRRLQGIGVAIPDTQKEIVAHYDARVRGHIDGLTCMPQQIYEIKSTKQEKLDYIIQSNKLPTKDFMQIQAYLHHGKYKSCLVLYVARDTGKFWMKELWYIPAIGRQIEEKARRVLQVYDMMKNDALIILK</sequence>
<dbReference type="Proteomes" id="UP001204772">
    <property type="component" value="Unassembled WGS sequence"/>
</dbReference>
<dbReference type="EMBL" id="JAMZEL010000009">
    <property type="protein sequence ID" value="MCP1384858.1"/>
    <property type="molecule type" value="Genomic_DNA"/>
</dbReference>
<dbReference type="RefSeq" id="WP_253530764.1">
    <property type="nucleotide sequence ID" value="NZ_JAMZEL010000009.1"/>
</dbReference>
<comment type="caution">
    <text evidence="1">The sequence shown here is derived from an EMBL/GenBank/DDBJ whole genome shotgun (WGS) entry which is preliminary data.</text>
</comment>
<evidence type="ECO:0000313" key="2">
    <source>
        <dbReference type="Proteomes" id="UP001204772"/>
    </source>
</evidence>
<accession>A0ABT1FW10</accession>
<gene>
    <name evidence="1" type="ORF">NCI00_20650</name>
</gene>